<keyword evidence="5" id="KW-1133">Transmembrane helix</keyword>
<dbReference type="InterPro" id="IPR032695">
    <property type="entry name" value="Integrin_dom_sf"/>
</dbReference>
<evidence type="ECO:0000256" key="5">
    <source>
        <dbReference type="SAM" id="Phobius"/>
    </source>
</evidence>
<dbReference type="GO" id="GO:0008305">
    <property type="term" value="C:integrin complex"/>
    <property type="evidence" value="ECO:0007669"/>
    <property type="project" value="TreeGrafter"/>
</dbReference>
<dbReference type="AlphaFoldDB" id="A0A8R1E4Z6"/>
<keyword evidence="3 5" id="KW-0472">Membrane</keyword>
<evidence type="ECO:0000256" key="1">
    <source>
        <dbReference type="ARBA" id="ARBA00004479"/>
    </source>
</evidence>
<feature type="transmembrane region" description="Helical" evidence="5">
    <location>
        <begin position="82"/>
        <end position="103"/>
    </location>
</feature>
<keyword evidence="2" id="KW-0401">Integrin</keyword>
<keyword evidence="5" id="KW-0812">Transmembrane</keyword>
<evidence type="ECO:0000256" key="4">
    <source>
        <dbReference type="ARBA" id="ARBA00023180"/>
    </source>
</evidence>
<dbReference type="PANTHER" id="PTHR23220">
    <property type="entry name" value="INTEGRIN ALPHA"/>
    <property type="match status" value="1"/>
</dbReference>
<accession>A0A8R1E4Z6</accession>
<evidence type="ECO:0000256" key="3">
    <source>
        <dbReference type="ARBA" id="ARBA00023136"/>
    </source>
</evidence>
<reference evidence="8" key="1">
    <citation type="submission" date="2010-08" db="EMBL/GenBank/DDBJ databases">
        <authorList>
            <consortium name="Caenorhabditis japonica Sequencing Consortium"/>
            <person name="Wilson R.K."/>
        </authorList>
    </citation>
    <scope>NUCLEOTIDE SEQUENCE [LARGE SCALE GENOMIC DNA]</scope>
    <source>
        <strain evidence="8">DF5081</strain>
    </source>
</reference>
<dbReference type="GO" id="GO:0009897">
    <property type="term" value="C:external side of plasma membrane"/>
    <property type="evidence" value="ECO:0007669"/>
    <property type="project" value="TreeGrafter"/>
</dbReference>
<evidence type="ECO:0000256" key="2">
    <source>
        <dbReference type="ARBA" id="ARBA00023037"/>
    </source>
</evidence>
<reference evidence="7" key="2">
    <citation type="submission" date="2022-06" db="UniProtKB">
        <authorList>
            <consortium name="EnsemblMetazoa"/>
        </authorList>
    </citation>
    <scope>IDENTIFICATION</scope>
    <source>
        <strain evidence="7">DF5081</strain>
    </source>
</reference>
<sequence>MCHINFIDVNSSPVIDFRARLWNSTFIEEYPNVEYVEIKSNGRLEVDESQGIDDDPANNQASVATMAYPDRPTIGDTRPAPWWIIIVAVIIGLLILALIILILRKVGFFKRNRVEEPSLHVAQLKHEREQWADTGF</sequence>
<dbReference type="GO" id="GO:0007160">
    <property type="term" value="P:cell-matrix adhesion"/>
    <property type="evidence" value="ECO:0007669"/>
    <property type="project" value="TreeGrafter"/>
</dbReference>
<comment type="subcellular location">
    <subcellularLocation>
        <location evidence="1">Membrane</location>
        <topology evidence="1">Single-pass type I membrane protein</topology>
    </subcellularLocation>
</comment>
<evidence type="ECO:0000259" key="6">
    <source>
        <dbReference type="Pfam" id="PF20806"/>
    </source>
</evidence>
<protein>
    <recommendedName>
        <fullName evidence="6">Integrin alpha third immunoglobulin-like domain-containing protein</fullName>
    </recommendedName>
</protein>
<feature type="domain" description="Integrin alpha third immunoglobulin-like" evidence="6">
    <location>
        <begin position="1"/>
        <end position="69"/>
    </location>
</feature>
<dbReference type="SUPFAM" id="SSF69179">
    <property type="entry name" value="Integrin domains"/>
    <property type="match status" value="1"/>
</dbReference>
<proteinExistence type="predicted"/>
<evidence type="ECO:0000313" key="7">
    <source>
        <dbReference type="EnsemblMetazoa" id="CJA24678.1"/>
    </source>
</evidence>
<keyword evidence="8" id="KW-1185">Reference proteome</keyword>
<name>A0A8R1E4Z6_CAEJA</name>
<dbReference type="Gene3D" id="2.60.40.1530">
    <property type="entry name" value="ntegrin, alpha v. Chain A, domain 4"/>
    <property type="match status" value="1"/>
</dbReference>
<dbReference type="PANTHER" id="PTHR23220:SF122">
    <property type="entry name" value="INTEGRIN ALPHA-PS1"/>
    <property type="match status" value="1"/>
</dbReference>
<dbReference type="InterPro" id="IPR048286">
    <property type="entry name" value="Integrin_alpha_Ig-like_3"/>
</dbReference>
<dbReference type="EnsemblMetazoa" id="CJA24678.1">
    <property type="protein sequence ID" value="CJA24678.1"/>
    <property type="gene ID" value="WBGene00180250"/>
</dbReference>
<dbReference type="Gene3D" id="1.20.5.930">
    <property type="entry name" value="Bicelle-embedded integrin alpha(iib) transmembrane segment"/>
    <property type="match status" value="1"/>
</dbReference>
<keyword evidence="4" id="KW-0325">Glycoprotein</keyword>
<dbReference type="Proteomes" id="UP000005237">
    <property type="component" value="Unassembled WGS sequence"/>
</dbReference>
<dbReference type="GO" id="GO:0033627">
    <property type="term" value="P:cell adhesion mediated by integrin"/>
    <property type="evidence" value="ECO:0007669"/>
    <property type="project" value="TreeGrafter"/>
</dbReference>
<dbReference type="GO" id="GO:0098609">
    <property type="term" value="P:cell-cell adhesion"/>
    <property type="evidence" value="ECO:0007669"/>
    <property type="project" value="TreeGrafter"/>
</dbReference>
<organism evidence="7 8">
    <name type="scientific">Caenorhabditis japonica</name>
    <dbReference type="NCBI Taxonomy" id="281687"/>
    <lineage>
        <taxon>Eukaryota</taxon>
        <taxon>Metazoa</taxon>
        <taxon>Ecdysozoa</taxon>
        <taxon>Nematoda</taxon>
        <taxon>Chromadorea</taxon>
        <taxon>Rhabditida</taxon>
        <taxon>Rhabditina</taxon>
        <taxon>Rhabditomorpha</taxon>
        <taxon>Rhabditoidea</taxon>
        <taxon>Rhabditidae</taxon>
        <taxon>Peloderinae</taxon>
        <taxon>Caenorhabditis</taxon>
    </lineage>
</organism>
<dbReference type="GO" id="GO:0005178">
    <property type="term" value="F:integrin binding"/>
    <property type="evidence" value="ECO:0007669"/>
    <property type="project" value="TreeGrafter"/>
</dbReference>
<evidence type="ECO:0000313" key="8">
    <source>
        <dbReference type="Proteomes" id="UP000005237"/>
    </source>
</evidence>
<dbReference type="Pfam" id="PF20806">
    <property type="entry name" value="Integrin_A_Ig_3"/>
    <property type="match status" value="1"/>
</dbReference>
<dbReference type="GO" id="GO:0007229">
    <property type="term" value="P:integrin-mediated signaling pathway"/>
    <property type="evidence" value="ECO:0007669"/>
    <property type="project" value="UniProtKB-KW"/>
</dbReference>